<dbReference type="EMBL" id="JAVDXW010000001">
    <property type="protein sequence ID" value="MDR7302308.1"/>
    <property type="molecule type" value="Genomic_DNA"/>
</dbReference>
<reference evidence="3" key="1">
    <citation type="submission" date="2023-07" db="EMBL/GenBank/DDBJ databases">
        <title>Sequencing the genomes of 1000 actinobacteria strains.</title>
        <authorList>
            <person name="Klenk H.-P."/>
        </authorList>
    </citation>
    <scope>NUCLEOTIDE SEQUENCE</scope>
    <source>
        <strain evidence="3">DSM 45977</strain>
    </source>
</reference>
<evidence type="ECO:0000313" key="3">
    <source>
        <dbReference type="EMBL" id="MDR7302308.1"/>
    </source>
</evidence>
<dbReference type="InterPro" id="IPR038765">
    <property type="entry name" value="Papain-like_cys_pep_sf"/>
</dbReference>
<dbReference type="InterPro" id="IPR007921">
    <property type="entry name" value="CHAP_dom"/>
</dbReference>
<keyword evidence="4" id="KW-1185">Reference proteome</keyword>
<evidence type="ECO:0000313" key="4">
    <source>
        <dbReference type="Proteomes" id="UP001180845"/>
    </source>
</evidence>
<organism evidence="3 4">
    <name type="scientific">Haloactinomyces albus</name>
    <dbReference type="NCBI Taxonomy" id="1352928"/>
    <lineage>
        <taxon>Bacteria</taxon>
        <taxon>Bacillati</taxon>
        <taxon>Actinomycetota</taxon>
        <taxon>Actinomycetes</taxon>
        <taxon>Actinopolysporales</taxon>
        <taxon>Actinopolysporaceae</taxon>
        <taxon>Haloactinomyces</taxon>
    </lineage>
</organism>
<protein>
    <recommendedName>
        <fullName evidence="2">Peptidase C51 domain-containing protein</fullName>
    </recommendedName>
</protein>
<sequence>MQNDTDDTTSPEGRSPTGRRRSPFGHGIANIKSAWSSLLHHRGEHPDDTAARRVPRGIAGLCVAVTLSVAAVATAATMPPSSSGTLEGDMAAAPAITAQAGTVQAEIVQAARQGLGTEETGDNCQKYSDRCVAWCALFAMSTWEKAGVDVENEEFAFTGDVYTTGQAQGEAYGSDQLSNAKPGDVLLFGTGPENISSSRHIGVVERIEGDTVTLIEGNTGDNPDRVMRKEHELSAETFYGGVHPW</sequence>
<comment type="caution">
    <text evidence="3">The sequence shown here is derived from an EMBL/GenBank/DDBJ whole genome shotgun (WGS) entry which is preliminary data.</text>
</comment>
<feature type="domain" description="Peptidase C51" evidence="2">
    <location>
        <begin position="132"/>
        <end position="218"/>
    </location>
</feature>
<evidence type="ECO:0000256" key="1">
    <source>
        <dbReference type="SAM" id="MobiDB-lite"/>
    </source>
</evidence>
<accession>A0AAE4CQ54</accession>
<dbReference type="Proteomes" id="UP001180845">
    <property type="component" value="Unassembled WGS sequence"/>
</dbReference>
<name>A0AAE4CQ54_9ACTN</name>
<gene>
    <name evidence="3" type="ORF">JOF55_002489</name>
</gene>
<evidence type="ECO:0000259" key="2">
    <source>
        <dbReference type="Pfam" id="PF05257"/>
    </source>
</evidence>
<dbReference type="AlphaFoldDB" id="A0AAE4CQ54"/>
<dbReference type="RefSeq" id="WP_310273732.1">
    <property type="nucleotide sequence ID" value="NZ_JAVDXW010000001.1"/>
</dbReference>
<dbReference type="Pfam" id="PF05257">
    <property type="entry name" value="CHAP"/>
    <property type="match status" value="1"/>
</dbReference>
<feature type="region of interest" description="Disordered" evidence="1">
    <location>
        <begin position="1"/>
        <end position="26"/>
    </location>
</feature>
<proteinExistence type="predicted"/>
<dbReference type="SUPFAM" id="SSF54001">
    <property type="entry name" value="Cysteine proteinases"/>
    <property type="match status" value="1"/>
</dbReference>
<dbReference type="Gene3D" id="3.90.1720.10">
    <property type="entry name" value="endopeptidase domain like (from Nostoc punctiforme)"/>
    <property type="match status" value="1"/>
</dbReference>